<evidence type="ECO:0008006" key="5">
    <source>
        <dbReference type="Google" id="ProtNLM"/>
    </source>
</evidence>
<keyword evidence="1" id="KW-0547">Nucleotide-binding</keyword>
<evidence type="ECO:0000256" key="2">
    <source>
        <dbReference type="ARBA" id="ARBA00023134"/>
    </source>
</evidence>
<dbReference type="InterPro" id="IPR006762">
    <property type="entry name" value="Gtr1_RagA"/>
</dbReference>
<keyword evidence="2" id="KW-0342">GTP-binding</keyword>
<reference evidence="3" key="1">
    <citation type="submission" date="2022-09" db="EMBL/GenBank/DDBJ databases">
        <title>Actin cytoskeleton and complex cell architecture in an #Asgard archaeon.</title>
        <authorList>
            <person name="Ponce Toledo R.I."/>
            <person name="Schleper C."/>
            <person name="Rodrigues Oliveira T."/>
            <person name="Wollweber F."/>
            <person name="Xu J."/>
            <person name="Rittmann S."/>
            <person name="Klingl A."/>
            <person name="Pilhofer M."/>
        </authorList>
    </citation>
    <scope>NUCLEOTIDE SEQUENCE</scope>
    <source>
        <strain evidence="3">B-35</strain>
    </source>
</reference>
<dbReference type="SUPFAM" id="SSF52540">
    <property type="entry name" value="P-loop containing nucleoside triphosphate hydrolases"/>
    <property type="match status" value="1"/>
</dbReference>
<dbReference type="PANTHER" id="PTHR11259">
    <property type="entry name" value="RAS-RELATED GTP BINDING RAG/GTR YEAST"/>
    <property type="match status" value="1"/>
</dbReference>
<dbReference type="InterPro" id="IPR027417">
    <property type="entry name" value="P-loop_NTPase"/>
</dbReference>
<protein>
    <recommendedName>
        <fullName evidence="5">GTP-binding protein</fullName>
    </recommendedName>
</protein>
<evidence type="ECO:0000313" key="4">
    <source>
        <dbReference type="Proteomes" id="UP001208689"/>
    </source>
</evidence>
<gene>
    <name evidence="3" type="ORF">NEF87_000693</name>
</gene>
<proteinExistence type="predicted"/>
<sequence length="245" mass="28007">MTEEEKVSIEVSKKVAELIDANKEEGEPTDAFLMRMLGIANEDESIRRILFIGPPAAGKSTIRSVFFEDSSPQTLIDDPLEPTRGIENYTYNWLDVSAGVADSAGQEIERWLGLDQEQAFGESDSIIFVMDISQFDKFKDQILEDLIEALNSKSLVAPKAQFNVFLHKIDLIDEDIREERLSEIKTIINTNLKEHDHKADMILLKYYYTSIKGELILSLVKSMRSVLYSYSKIMRRALIPYSMRL</sequence>
<accession>A0ABY6HLM2</accession>
<organism evidence="3 4">
    <name type="scientific">Candidatus Lokiarchaeum ossiferum</name>
    <dbReference type="NCBI Taxonomy" id="2951803"/>
    <lineage>
        <taxon>Archaea</taxon>
        <taxon>Promethearchaeati</taxon>
        <taxon>Promethearchaeota</taxon>
        <taxon>Promethearchaeia</taxon>
        <taxon>Promethearchaeales</taxon>
        <taxon>Promethearchaeaceae</taxon>
        <taxon>Candidatus Lokiarchaeum</taxon>
    </lineage>
</organism>
<dbReference type="PANTHER" id="PTHR11259:SF2">
    <property type="entry name" value="GH16429P"/>
    <property type="match status" value="1"/>
</dbReference>
<dbReference type="Pfam" id="PF04670">
    <property type="entry name" value="Gtr1_RagA"/>
    <property type="match status" value="1"/>
</dbReference>
<dbReference type="EMBL" id="CP104013">
    <property type="protein sequence ID" value="UYP44408.1"/>
    <property type="molecule type" value="Genomic_DNA"/>
</dbReference>
<keyword evidence="4" id="KW-1185">Reference proteome</keyword>
<dbReference type="Gene3D" id="3.40.50.300">
    <property type="entry name" value="P-loop containing nucleotide triphosphate hydrolases"/>
    <property type="match status" value="1"/>
</dbReference>
<name>A0ABY6HLM2_9ARCH</name>
<dbReference type="Proteomes" id="UP001208689">
    <property type="component" value="Chromosome"/>
</dbReference>
<evidence type="ECO:0000256" key="1">
    <source>
        <dbReference type="ARBA" id="ARBA00022741"/>
    </source>
</evidence>
<evidence type="ECO:0000313" key="3">
    <source>
        <dbReference type="EMBL" id="UYP44408.1"/>
    </source>
</evidence>